<dbReference type="GO" id="GO:1990871">
    <property type="term" value="C:Vma12-Vma22 assembly complex"/>
    <property type="evidence" value="ECO:0007669"/>
    <property type="project" value="TreeGrafter"/>
</dbReference>
<feature type="compositionally biased region" description="Polar residues" evidence="3">
    <location>
        <begin position="122"/>
        <end position="132"/>
    </location>
</feature>
<feature type="coiled-coil region" evidence="2">
    <location>
        <begin position="168"/>
        <end position="195"/>
    </location>
</feature>
<feature type="non-terminal residue" evidence="4">
    <location>
        <position position="213"/>
    </location>
</feature>
<evidence type="ECO:0000313" key="5">
    <source>
        <dbReference type="Proteomes" id="UP000258309"/>
    </source>
</evidence>
<evidence type="ECO:0000256" key="3">
    <source>
        <dbReference type="SAM" id="MobiDB-lite"/>
    </source>
</evidence>
<evidence type="ECO:0000256" key="2">
    <source>
        <dbReference type="SAM" id="Coils"/>
    </source>
</evidence>
<dbReference type="GO" id="GO:0051082">
    <property type="term" value="F:unfolded protein binding"/>
    <property type="evidence" value="ECO:0007669"/>
    <property type="project" value="TreeGrafter"/>
</dbReference>
<dbReference type="Proteomes" id="UP000258309">
    <property type="component" value="Unassembled WGS sequence"/>
</dbReference>
<dbReference type="Pfam" id="PF21730">
    <property type="entry name" value="Vma22_CCDC115"/>
    <property type="match status" value="1"/>
</dbReference>
<dbReference type="STRING" id="5539.A0A3E2GRR9"/>
<comment type="caution">
    <text evidence="4">The sequence shown here is derived from an EMBL/GenBank/DDBJ whole genome shotgun (WGS) entry which is preliminary data.</text>
</comment>
<evidence type="ECO:0000313" key="4">
    <source>
        <dbReference type="EMBL" id="RFU23698.1"/>
    </source>
</evidence>
<evidence type="ECO:0000256" key="1">
    <source>
        <dbReference type="ARBA" id="ARBA00093634"/>
    </source>
</evidence>
<organism evidence="4 5">
    <name type="scientific">Scytalidium lignicola</name>
    <name type="common">Hyphomycete</name>
    <dbReference type="NCBI Taxonomy" id="5539"/>
    <lineage>
        <taxon>Eukaryota</taxon>
        <taxon>Fungi</taxon>
        <taxon>Dikarya</taxon>
        <taxon>Ascomycota</taxon>
        <taxon>Pezizomycotina</taxon>
        <taxon>Leotiomycetes</taxon>
        <taxon>Leotiomycetes incertae sedis</taxon>
        <taxon>Scytalidium</taxon>
    </lineage>
</organism>
<dbReference type="PANTHER" id="PTHR31996:SF2">
    <property type="entry name" value="COILED-COIL DOMAIN-CONTAINING PROTEIN 115"/>
    <property type="match status" value="1"/>
</dbReference>
<protein>
    <recommendedName>
        <fullName evidence="1">Vacuolar ATPase assembly protein VMA22</fullName>
    </recommendedName>
</protein>
<dbReference type="AlphaFoldDB" id="A0A3E2GRR9"/>
<keyword evidence="2" id="KW-0175">Coiled coil</keyword>
<dbReference type="OrthoDB" id="408631at2759"/>
<name>A0A3E2GRR9_SCYLI</name>
<dbReference type="EMBL" id="NCSJ02000649">
    <property type="protein sequence ID" value="RFU23698.1"/>
    <property type="molecule type" value="Genomic_DNA"/>
</dbReference>
<feature type="non-terminal residue" evidence="4">
    <location>
        <position position="1"/>
    </location>
</feature>
<dbReference type="PANTHER" id="PTHR31996">
    <property type="entry name" value="COILED-COIL DOMAIN-CONTAINING PROTEIN 115"/>
    <property type="match status" value="1"/>
</dbReference>
<proteinExistence type="predicted"/>
<feature type="region of interest" description="Disordered" evidence="3">
    <location>
        <begin position="94"/>
        <end position="136"/>
    </location>
</feature>
<reference evidence="4 5" key="1">
    <citation type="submission" date="2018-05" db="EMBL/GenBank/DDBJ databases">
        <title>Draft genome sequence of Scytalidium lignicola DSM 105466, a ubiquitous saprotrophic fungus.</title>
        <authorList>
            <person name="Buettner E."/>
            <person name="Gebauer A.M."/>
            <person name="Hofrichter M."/>
            <person name="Liers C."/>
            <person name="Kellner H."/>
        </authorList>
    </citation>
    <scope>NUCLEOTIDE SEQUENCE [LARGE SCALE GENOMIC DNA]</scope>
    <source>
        <strain evidence="4 5">DSM 105466</strain>
    </source>
</reference>
<gene>
    <name evidence="4" type="ORF">B7463_g12637</name>
</gene>
<feature type="compositionally biased region" description="Basic and acidic residues" evidence="3">
    <location>
        <begin position="94"/>
        <end position="113"/>
    </location>
</feature>
<accession>A0A3E2GRR9</accession>
<dbReference type="OMA" id="GQDCYDE"/>
<dbReference type="InterPro" id="IPR040357">
    <property type="entry name" value="Vma22/CCDC115"/>
</dbReference>
<keyword evidence="5" id="KW-1185">Reference proteome</keyword>
<sequence length="213" mass="24048">MGNLSDEIDSLFKHYLHLLDTYTALKSELSKAQSSIYQHIARANFSADRGHRYGQDSYDERIQALRVCNISMDESDASLNAPIFNTILKDTEDQAKTEDVQKDGAGDTDKDINIETPAASIQYEQSRSTSAQPKRKDPLHMFGILTPQPLRMAQSQSIGIVENIIPRIVTIDTEMKEVEIKIRRARKKRAKAKAVEEKEMMKMESKGETEVAS</sequence>
<dbReference type="GO" id="GO:0070072">
    <property type="term" value="P:vacuolar proton-transporting V-type ATPase complex assembly"/>
    <property type="evidence" value="ECO:0007669"/>
    <property type="project" value="InterPro"/>
</dbReference>